<dbReference type="GO" id="GO:0005096">
    <property type="term" value="F:GTPase activator activity"/>
    <property type="evidence" value="ECO:0007669"/>
    <property type="project" value="InterPro"/>
</dbReference>
<keyword evidence="6" id="KW-1185">Reference proteome</keyword>
<feature type="compositionally biased region" description="Polar residues" evidence="2">
    <location>
        <begin position="1"/>
        <end position="14"/>
    </location>
</feature>
<feature type="coiled-coil region" evidence="1">
    <location>
        <begin position="111"/>
        <end position="197"/>
    </location>
</feature>
<reference evidence="5 6" key="1">
    <citation type="submission" date="2023-11" db="EMBL/GenBank/DDBJ databases">
        <title>Halocaridina rubra genome assembly.</title>
        <authorList>
            <person name="Smith C."/>
        </authorList>
    </citation>
    <scope>NUCLEOTIDE SEQUENCE [LARGE SCALE GENOMIC DNA]</scope>
    <source>
        <strain evidence="5">EP-1</strain>
        <tissue evidence="5">Whole</tissue>
    </source>
</reference>
<dbReference type="Gene3D" id="1.20.120.330">
    <property type="entry name" value="Nucleotidyltransferases domain 2"/>
    <property type="match status" value="1"/>
</dbReference>
<feature type="region of interest" description="Disordered" evidence="2">
    <location>
        <begin position="284"/>
        <end position="317"/>
    </location>
</feature>
<dbReference type="Pfam" id="PF12205">
    <property type="entry name" value="GIT1_C"/>
    <property type="match status" value="1"/>
</dbReference>
<dbReference type="GO" id="GO:0007420">
    <property type="term" value="P:brain development"/>
    <property type="evidence" value="ECO:0007669"/>
    <property type="project" value="InterPro"/>
</dbReference>
<dbReference type="Pfam" id="PF16559">
    <property type="entry name" value="GIT_CC"/>
    <property type="match status" value="1"/>
</dbReference>
<dbReference type="InterPro" id="IPR022018">
    <property type="entry name" value="GIT1_C"/>
</dbReference>
<gene>
    <name evidence="5" type="primary">GIT2_1</name>
    <name evidence="5" type="ORF">SK128_014240</name>
</gene>
<dbReference type="InterPro" id="IPR032352">
    <property type="entry name" value="GIT1/2_CC"/>
</dbReference>
<name>A0AAN8ZX26_HALRR</name>
<organism evidence="5 6">
    <name type="scientific">Halocaridina rubra</name>
    <name type="common">Hawaiian red shrimp</name>
    <dbReference type="NCBI Taxonomy" id="373956"/>
    <lineage>
        <taxon>Eukaryota</taxon>
        <taxon>Metazoa</taxon>
        <taxon>Ecdysozoa</taxon>
        <taxon>Arthropoda</taxon>
        <taxon>Crustacea</taxon>
        <taxon>Multicrustacea</taxon>
        <taxon>Malacostraca</taxon>
        <taxon>Eumalacostraca</taxon>
        <taxon>Eucarida</taxon>
        <taxon>Decapoda</taxon>
        <taxon>Pleocyemata</taxon>
        <taxon>Caridea</taxon>
        <taxon>Atyoidea</taxon>
        <taxon>Atyidae</taxon>
        <taxon>Halocaridina</taxon>
    </lineage>
</organism>
<feature type="region of interest" description="Disordered" evidence="2">
    <location>
        <begin position="1"/>
        <end position="96"/>
    </location>
</feature>
<dbReference type="InterPro" id="IPR047161">
    <property type="entry name" value="GIT-like"/>
</dbReference>
<protein>
    <submittedName>
        <fullName evidence="5">Glycerophosphoinositol permease</fullName>
    </submittedName>
</protein>
<dbReference type="GO" id="GO:0031267">
    <property type="term" value="F:small GTPase binding"/>
    <property type="evidence" value="ECO:0007669"/>
    <property type="project" value="TreeGrafter"/>
</dbReference>
<sequence>MPNSPKIQNVNSNPKFIIPTSSTNSPANSSPVNSNSNDIQHCRHTHTSVTSSNTSSSTDHVPATTQTPPPPPPPITRATANNNNKGELTDDGEPLYDSVASEDDYTYVEIHRKLEQQKAILAEQSKQLRESSMEGDSPPMESAVSVEEYFVMKEKLETSEARIQELQSNNAEMRSRLDELCSTVKSLREENVNLRSMYSSGSSGIGPPYHSKPAPSFFPHHKQYTLHNGDVDPAVNMRSACPSRCPSQRPFSMFEARQCPPNAAGPGYGTDQARTNSYQLKNVRVSGEYDNTRSRSPSLEPTETTPLNPSSSALPTQKEVIRKTEVITKRIQELLISAQEGRHDSFVPCADQIHSAVLDMDAIFPKSRCPPGVQGGLRQLVSSAVRLQKECIGHLSGQPNTLDPKFVTQQVIQCAYDIAKAAKLLVTHFQ</sequence>
<dbReference type="GO" id="GO:0032012">
    <property type="term" value="P:regulation of ARF protein signal transduction"/>
    <property type="evidence" value="ECO:0007669"/>
    <property type="project" value="InterPro"/>
</dbReference>
<evidence type="ECO:0000313" key="6">
    <source>
        <dbReference type="Proteomes" id="UP001381693"/>
    </source>
</evidence>
<proteinExistence type="predicted"/>
<dbReference type="PANTHER" id="PTHR46097:SF3">
    <property type="entry name" value="ARF GTPASE-ACTIVATING PROTEIN GIT"/>
    <property type="match status" value="1"/>
</dbReference>
<evidence type="ECO:0000256" key="2">
    <source>
        <dbReference type="SAM" id="MobiDB-lite"/>
    </source>
</evidence>
<comment type="caution">
    <text evidence="5">The sequence shown here is derived from an EMBL/GenBank/DDBJ whole genome shotgun (WGS) entry which is preliminary data.</text>
</comment>
<dbReference type="AlphaFoldDB" id="A0AAN8ZX26"/>
<feature type="domain" description="Arf GTPase-activating protein GIT1/2 coiled-coil" evidence="4">
    <location>
        <begin position="140"/>
        <end position="195"/>
    </location>
</feature>
<dbReference type="GO" id="GO:0008277">
    <property type="term" value="P:regulation of G protein-coupled receptor signaling pathway"/>
    <property type="evidence" value="ECO:0007669"/>
    <property type="project" value="TreeGrafter"/>
</dbReference>
<dbReference type="PANTHER" id="PTHR46097">
    <property type="entry name" value="G PROTEIN-COUPLED RECEPTOR KINASE INTERACTING ARFGAP"/>
    <property type="match status" value="1"/>
</dbReference>
<dbReference type="GO" id="GO:0036465">
    <property type="term" value="P:synaptic vesicle recycling"/>
    <property type="evidence" value="ECO:0007669"/>
    <property type="project" value="TreeGrafter"/>
</dbReference>
<feature type="domain" description="ARF GTPase-activating protein GIT1 C-terminal" evidence="3">
    <location>
        <begin position="318"/>
        <end position="430"/>
    </location>
</feature>
<accession>A0AAN8ZX26</accession>
<evidence type="ECO:0000256" key="1">
    <source>
        <dbReference type="SAM" id="Coils"/>
    </source>
</evidence>
<dbReference type="Proteomes" id="UP001381693">
    <property type="component" value="Unassembled WGS sequence"/>
</dbReference>
<evidence type="ECO:0000259" key="3">
    <source>
        <dbReference type="Pfam" id="PF12205"/>
    </source>
</evidence>
<dbReference type="GO" id="GO:0098793">
    <property type="term" value="C:presynapse"/>
    <property type="evidence" value="ECO:0007669"/>
    <property type="project" value="GOC"/>
</dbReference>
<evidence type="ECO:0000313" key="5">
    <source>
        <dbReference type="EMBL" id="KAK7066923.1"/>
    </source>
</evidence>
<dbReference type="EMBL" id="JAXCGZ010018980">
    <property type="protein sequence ID" value="KAK7066923.1"/>
    <property type="molecule type" value="Genomic_DNA"/>
</dbReference>
<feature type="compositionally biased region" description="Low complexity" evidence="2">
    <location>
        <begin position="47"/>
        <end position="66"/>
    </location>
</feature>
<evidence type="ECO:0000259" key="4">
    <source>
        <dbReference type="Pfam" id="PF16559"/>
    </source>
</evidence>
<feature type="compositionally biased region" description="Low complexity" evidence="2">
    <location>
        <begin position="19"/>
        <end position="37"/>
    </location>
</feature>
<keyword evidence="1" id="KW-0175">Coiled coil</keyword>
<dbReference type="Gene3D" id="1.20.5.170">
    <property type="match status" value="1"/>
</dbReference>
<feature type="compositionally biased region" description="Polar residues" evidence="2">
    <location>
        <begin position="294"/>
        <end position="315"/>
    </location>
</feature>